<dbReference type="EMBL" id="KQ121830">
    <property type="protein sequence ID" value="KMS64807.1"/>
    <property type="molecule type" value="Genomic_DNA"/>
</dbReference>
<protein>
    <submittedName>
        <fullName evidence="2">Uncharacterized protein</fullName>
    </submittedName>
</protein>
<dbReference type="Gene3D" id="3.40.50.300">
    <property type="entry name" value="P-loop containing nucleotide triphosphate hydrolases"/>
    <property type="match status" value="1"/>
</dbReference>
<proteinExistence type="predicted"/>
<gene>
    <name evidence="2" type="ORF">BVRB_042460</name>
</gene>
<dbReference type="AlphaFoldDB" id="A0A0J7YMG3"/>
<feature type="non-terminal residue" evidence="2">
    <location>
        <position position="1"/>
    </location>
</feature>
<reference evidence="2 3" key="1">
    <citation type="journal article" date="2014" name="Nature">
        <title>The genome of the recently domesticated crop plant sugar beet (Beta vulgaris).</title>
        <authorList>
            <person name="Dohm J.C."/>
            <person name="Minoche A.E."/>
            <person name="Holtgrawe D."/>
            <person name="Capella-Gutierrez S."/>
            <person name="Zakrzewski F."/>
            <person name="Tafer H."/>
            <person name="Rupp O."/>
            <person name="Sorensen T.R."/>
            <person name="Stracke R."/>
            <person name="Reinhardt R."/>
            <person name="Goesmann A."/>
            <person name="Kraft T."/>
            <person name="Schulz B."/>
            <person name="Stadler P.F."/>
            <person name="Schmidt T."/>
            <person name="Gabaldon T."/>
            <person name="Lehrach H."/>
            <person name="Weisshaar B."/>
            <person name="Himmelbauer H."/>
        </authorList>
    </citation>
    <scope>NUCLEOTIDE SEQUENCE [LARGE SCALE GENOMIC DNA]</scope>
    <source>
        <tissue evidence="2">Taproot</tissue>
    </source>
</reference>
<evidence type="ECO:0000313" key="3">
    <source>
        <dbReference type="Proteomes" id="UP000035740"/>
    </source>
</evidence>
<evidence type="ECO:0000313" key="2">
    <source>
        <dbReference type="EMBL" id="KMS64807.1"/>
    </source>
</evidence>
<feature type="region of interest" description="Disordered" evidence="1">
    <location>
        <begin position="26"/>
        <end position="59"/>
    </location>
</feature>
<dbReference type="Proteomes" id="UP000035740">
    <property type="component" value="Unassembled WGS sequence"/>
</dbReference>
<name>A0A0J7YMG3_BETVV</name>
<accession>A0A0J7YMG3</accession>
<dbReference type="OrthoDB" id="5957327at2759"/>
<keyword evidence="3" id="KW-1185">Reference proteome</keyword>
<evidence type="ECO:0000256" key="1">
    <source>
        <dbReference type="SAM" id="MobiDB-lite"/>
    </source>
</evidence>
<organism evidence="2 3">
    <name type="scientific">Beta vulgaris subsp. vulgaris</name>
    <name type="common">Beet</name>
    <dbReference type="NCBI Taxonomy" id="3555"/>
    <lineage>
        <taxon>Eukaryota</taxon>
        <taxon>Viridiplantae</taxon>
        <taxon>Streptophyta</taxon>
        <taxon>Embryophyta</taxon>
        <taxon>Tracheophyta</taxon>
        <taxon>Spermatophyta</taxon>
        <taxon>Magnoliopsida</taxon>
        <taxon>eudicotyledons</taxon>
        <taxon>Gunneridae</taxon>
        <taxon>Pentapetalae</taxon>
        <taxon>Caryophyllales</taxon>
        <taxon>Chenopodiaceae</taxon>
        <taxon>Betoideae</taxon>
        <taxon>Beta</taxon>
    </lineage>
</organism>
<sequence length="59" mass="6093">LGPSWAHHSNHRIVLEPAEAGASTMAKLVKSPSHPPGQAEFAITKAGIRTPARSPLSAG</sequence>
<dbReference type="InterPro" id="IPR027417">
    <property type="entry name" value="P-loop_NTPase"/>
</dbReference>